<keyword evidence="2 6" id="KW-0812">Transmembrane</keyword>
<evidence type="ECO:0000256" key="3">
    <source>
        <dbReference type="ARBA" id="ARBA00022989"/>
    </source>
</evidence>
<dbReference type="Proteomes" id="UP000053424">
    <property type="component" value="Unassembled WGS sequence"/>
</dbReference>
<dbReference type="Gene3D" id="1.20.58.340">
    <property type="entry name" value="Magnesium transport protein CorA, transmembrane region"/>
    <property type="match status" value="1"/>
</dbReference>
<dbReference type="Pfam" id="PF01544">
    <property type="entry name" value="CorA"/>
    <property type="match status" value="1"/>
</dbReference>
<reference evidence="7 8" key="1">
    <citation type="submission" date="2014-04" db="EMBL/GenBank/DDBJ databases">
        <authorList>
            <consortium name="DOE Joint Genome Institute"/>
            <person name="Kuo A."/>
            <person name="Gay G."/>
            <person name="Dore J."/>
            <person name="Kohler A."/>
            <person name="Nagy L.G."/>
            <person name="Floudas D."/>
            <person name="Copeland A."/>
            <person name="Barry K.W."/>
            <person name="Cichocki N."/>
            <person name="Veneault-Fourrey C."/>
            <person name="LaButti K."/>
            <person name="Lindquist E.A."/>
            <person name="Lipzen A."/>
            <person name="Lundell T."/>
            <person name="Morin E."/>
            <person name="Murat C."/>
            <person name="Sun H."/>
            <person name="Tunlid A."/>
            <person name="Henrissat B."/>
            <person name="Grigoriev I.V."/>
            <person name="Hibbett D.S."/>
            <person name="Martin F."/>
            <person name="Nordberg H.P."/>
            <person name="Cantor M.N."/>
            <person name="Hua S.X."/>
        </authorList>
    </citation>
    <scope>NUCLEOTIDE SEQUENCE [LARGE SCALE GENOMIC DNA]</scope>
    <source>
        <strain evidence="8">h7</strain>
    </source>
</reference>
<dbReference type="GO" id="GO:0005886">
    <property type="term" value="C:plasma membrane"/>
    <property type="evidence" value="ECO:0007669"/>
    <property type="project" value="UniProtKB-SubCell"/>
</dbReference>
<dbReference type="GO" id="GO:0015087">
    <property type="term" value="F:cobalt ion transmembrane transporter activity"/>
    <property type="evidence" value="ECO:0007669"/>
    <property type="project" value="TreeGrafter"/>
</dbReference>
<evidence type="ECO:0000256" key="2">
    <source>
        <dbReference type="ARBA" id="ARBA00022692"/>
    </source>
</evidence>
<proteinExistence type="predicted"/>
<dbReference type="GO" id="GO:0000287">
    <property type="term" value="F:magnesium ion binding"/>
    <property type="evidence" value="ECO:0007669"/>
    <property type="project" value="TreeGrafter"/>
</dbReference>
<evidence type="ECO:0000313" key="8">
    <source>
        <dbReference type="Proteomes" id="UP000053424"/>
    </source>
</evidence>
<name>A0A0C2Y0M4_HEBCY</name>
<gene>
    <name evidence="7" type="ORF">M413DRAFT_443364</name>
</gene>
<dbReference type="SUPFAM" id="SSF144083">
    <property type="entry name" value="Magnesium transport protein CorA, transmembrane region"/>
    <property type="match status" value="1"/>
</dbReference>
<evidence type="ECO:0000256" key="6">
    <source>
        <dbReference type="SAM" id="Phobius"/>
    </source>
</evidence>
<dbReference type="PANTHER" id="PTHR46494:SF1">
    <property type="entry name" value="CORA FAMILY METAL ION TRANSPORTER (EUROFUNG)"/>
    <property type="match status" value="1"/>
</dbReference>
<organism evidence="7 8">
    <name type="scientific">Hebeloma cylindrosporum</name>
    <dbReference type="NCBI Taxonomy" id="76867"/>
    <lineage>
        <taxon>Eukaryota</taxon>
        <taxon>Fungi</taxon>
        <taxon>Dikarya</taxon>
        <taxon>Basidiomycota</taxon>
        <taxon>Agaricomycotina</taxon>
        <taxon>Agaricomycetes</taxon>
        <taxon>Agaricomycetidae</taxon>
        <taxon>Agaricales</taxon>
        <taxon>Agaricineae</taxon>
        <taxon>Hymenogastraceae</taxon>
        <taxon>Hebeloma</taxon>
    </lineage>
</organism>
<comment type="subcellular location">
    <subcellularLocation>
        <location evidence="1">Cell membrane</location>
        <topology evidence="1">Multi-pass membrane protein</topology>
    </subcellularLocation>
</comment>
<dbReference type="EMBL" id="KN831775">
    <property type="protein sequence ID" value="KIM43423.1"/>
    <property type="molecule type" value="Genomic_DNA"/>
</dbReference>
<sequence>MYRNVILPQSTPAMPPRMPPPRHRHATPSAPWPFVDIDDEVDPARIEDPDSHLPLSAAACDHAQMPRQEVCWCKYPQALYPNWTPRQQKKSKIAKVIATRRHDSCTLYYLDVMEDGIFVNWGEREVNESTQDKQWHTMQEENRPEGVRVRAIFVDGLSGPILQMLGTRYNIEPFFFSSTIGWIPSRHQSNIEPHESDHITITLTFIRSIQNPTTVPPSPSSSYRAASTATRAARLTSLDLMIDTQSPLPLRSSNILLIADHLAVHMIRSRSNSTIISLHARPDHRETAAESLHTRVRATGRSVYWSSIFRDSPDPTFVFLSYLWYALYAWDEVLENLYNHICSLESQVMTTNDMQLTQELHVIRAHILHYQALLKDFGKTVRFVLETPHPSSEPAENSQFDPEEHAMWERSKIMMRRECEKILTEIDRLDKSVKMQDMRVKNVMNLSFSIVTIEDSRQTQKLTEAAVRDSAAIKQISYLTMAFVPSTFVATAFGMNVKEINPESFAKLYQYVAAAVTFTAITVWIIVAYQIQIKEPEPSSTSDGETADERSQYTYFAFGGGDGGSDRGRFKHLNLWDRLSWPIVLISTMIERRRKLKERRAQTRIDASKLAQLYL</sequence>
<accession>A0A0C2Y0M4</accession>
<keyword evidence="4 6" id="KW-0472">Membrane</keyword>
<dbReference type="PANTHER" id="PTHR46494">
    <property type="entry name" value="CORA FAMILY METAL ION TRANSPORTER (EUROFUNG)"/>
    <property type="match status" value="1"/>
</dbReference>
<dbReference type="AlphaFoldDB" id="A0A0C2Y0M4"/>
<keyword evidence="3 6" id="KW-1133">Transmembrane helix</keyword>
<keyword evidence="8" id="KW-1185">Reference proteome</keyword>
<evidence type="ECO:0000313" key="7">
    <source>
        <dbReference type="EMBL" id="KIM43423.1"/>
    </source>
</evidence>
<dbReference type="InterPro" id="IPR002523">
    <property type="entry name" value="MgTranspt_CorA/ZnTranspt_ZntB"/>
</dbReference>
<dbReference type="InterPro" id="IPR045863">
    <property type="entry name" value="CorA_TM1_TM2"/>
</dbReference>
<dbReference type="GO" id="GO:0050897">
    <property type="term" value="F:cobalt ion binding"/>
    <property type="evidence" value="ECO:0007669"/>
    <property type="project" value="TreeGrafter"/>
</dbReference>
<evidence type="ECO:0000256" key="5">
    <source>
        <dbReference type="SAM" id="MobiDB-lite"/>
    </source>
</evidence>
<protein>
    <submittedName>
        <fullName evidence="7">Uncharacterized protein</fullName>
    </submittedName>
</protein>
<evidence type="ECO:0000256" key="1">
    <source>
        <dbReference type="ARBA" id="ARBA00004651"/>
    </source>
</evidence>
<feature type="transmembrane region" description="Helical" evidence="6">
    <location>
        <begin position="476"/>
        <end position="496"/>
    </location>
</feature>
<feature type="region of interest" description="Disordered" evidence="5">
    <location>
        <begin position="1"/>
        <end position="33"/>
    </location>
</feature>
<reference evidence="8" key="2">
    <citation type="submission" date="2015-01" db="EMBL/GenBank/DDBJ databases">
        <title>Evolutionary Origins and Diversification of the Mycorrhizal Mutualists.</title>
        <authorList>
            <consortium name="DOE Joint Genome Institute"/>
            <consortium name="Mycorrhizal Genomics Consortium"/>
            <person name="Kohler A."/>
            <person name="Kuo A."/>
            <person name="Nagy L.G."/>
            <person name="Floudas D."/>
            <person name="Copeland A."/>
            <person name="Barry K.W."/>
            <person name="Cichocki N."/>
            <person name="Veneault-Fourrey C."/>
            <person name="LaButti K."/>
            <person name="Lindquist E.A."/>
            <person name="Lipzen A."/>
            <person name="Lundell T."/>
            <person name="Morin E."/>
            <person name="Murat C."/>
            <person name="Riley R."/>
            <person name="Ohm R."/>
            <person name="Sun H."/>
            <person name="Tunlid A."/>
            <person name="Henrissat B."/>
            <person name="Grigoriev I.V."/>
            <person name="Hibbett D.S."/>
            <person name="Martin F."/>
        </authorList>
    </citation>
    <scope>NUCLEOTIDE SEQUENCE [LARGE SCALE GENOMIC DNA]</scope>
    <source>
        <strain evidence="8">h7</strain>
    </source>
</reference>
<dbReference type="OrthoDB" id="3231000at2759"/>
<dbReference type="GO" id="GO:0015095">
    <property type="term" value="F:magnesium ion transmembrane transporter activity"/>
    <property type="evidence" value="ECO:0007669"/>
    <property type="project" value="TreeGrafter"/>
</dbReference>
<dbReference type="STRING" id="686832.A0A0C2Y0M4"/>
<dbReference type="HOGENOM" id="CLU_018401_0_0_1"/>
<feature type="transmembrane region" description="Helical" evidence="6">
    <location>
        <begin position="508"/>
        <end position="531"/>
    </location>
</feature>
<evidence type="ECO:0000256" key="4">
    <source>
        <dbReference type="ARBA" id="ARBA00023136"/>
    </source>
</evidence>